<evidence type="ECO:0000256" key="10">
    <source>
        <dbReference type="ARBA" id="ARBA00023194"/>
    </source>
</evidence>
<dbReference type="InterPro" id="IPR015422">
    <property type="entry name" value="PyrdxlP-dep_Trfase_small"/>
</dbReference>
<dbReference type="GO" id="GO:0047298">
    <property type="term" value="F:(S)-3-amino-2-methylpropionate transaminase activity"/>
    <property type="evidence" value="ECO:0007669"/>
    <property type="project" value="UniProtKB-EC"/>
</dbReference>
<keyword evidence="7 18" id="KW-0032">Aminotransferase</keyword>
<gene>
    <name evidence="18" type="ORF">SAMN04489732_101486</name>
</gene>
<dbReference type="InterPro" id="IPR015421">
    <property type="entry name" value="PyrdxlP-dep_Trfase_major"/>
</dbReference>
<keyword evidence="19" id="KW-1185">Reference proteome</keyword>
<dbReference type="InterPro" id="IPR015424">
    <property type="entry name" value="PyrdxlP-dep_Trfase"/>
</dbReference>
<evidence type="ECO:0000256" key="15">
    <source>
        <dbReference type="ARBA" id="ARBA00048021"/>
    </source>
</evidence>
<accession>A0A1H8QUJ6</accession>
<evidence type="ECO:0000256" key="1">
    <source>
        <dbReference type="ARBA" id="ARBA00001750"/>
    </source>
</evidence>
<evidence type="ECO:0000256" key="2">
    <source>
        <dbReference type="ARBA" id="ARBA00001933"/>
    </source>
</evidence>
<dbReference type="AlphaFoldDB" id="A0A1H8QUJ6"/>
<evidence type="ECO:0000256" key="6">
    <source>
        <dbReference type="ARBA" id="ARBA00012912"/>
    </source>
</evidence>
<comment type="cofactor">
    <cofactor evidence="2">
        <name>pyridoxal 5'-phosphate</name>
        <dbReference type="ChEBI" id="CHEBI:597326"/>
    </cofactor>
</comment>
<evidence type="ECO:0000256" key="16">
    <source>
        <dbReference type="ARBA" id="ARBA00050054"/>
    </source>
</evidence>
<proteinExistence type="inferred from homology"/>
<evidence type="ECO:0000256" key="9">
    <source>
        <dbReference type="ARBA" id="ARBA00022898"/>
    </source>
</evidence>
<dbReference type="EC" id="2.6.1.22" evidence="5"/>
<evidence type="ECO:0000256" key="13">
    <source>
        <dbReference type="ARBA" id="ARBA00030857"/>
    </source>
</evidence>
<dbReference type="FunFam" id="3.40.640.10:FF:000013">
    <property type="entry name" value="4-aminobutyrate aminotransferase"/>
    <property type="match status" value="1"/>
</dbReference>
<evidence type="ECO:0000256" key="8">
    <source>
        <dbReference type="ARBA" id="ARBA00022679"/>
    </source>
</evidence>
<dbReference type="Pfam" id="PF00202">
    <property type="entry name" value="Aminotran_3"/>
    <property type="match status" value="1"/>
</dbReference>
<evidence type="ECO:0000256" key="11">
    <source>
        <dbReference type="ARBA" id="ARBA00029760"/>
    </source>
</evidence>
<reference evidence="18 19" key="1">
    <citation type="submission" date="2016-10" db="EMBL/GenBank/DDBJ databases">
        <authorList>
            <person name="de Groot N.N."/>
        </authorList>
    </citation>
    <scope>NUCLEOTIDE SEQUENCE [LARGE SCALE GENOMIC DNA]</scope>
    <source>
        <strain evidence="18 19">DSM 44993</strain>
    </source>
</reference>
<dbReference type="GO" id="GO:0030170">
    <property type="term" value="F:pyridoxal phosphate binding"/>
    <property type="evidence" value="ECO:0007669"/>
    <property type="project" value="InterPro"/>
</dbReference>
<dbReference type="CDD" id="cd00610">
    <property type="entry name" value="OAT_like"/>
    <property type="match status" value="1"/>
</dbReference>
<evidence type="ECO:0000256" key="17">
    <source>
        <dbReference type="RuleBase" id="RU003560"/>
    </source>
</evidence>
<dbReference type="InterPro" id="IPR005814">
    <property type="entry name" value="Aminotrans_3"/>
</dbReference>
<keyword evidence="9 17" id="KW-0663">Pyridoxal phosphate</keyword>
<keyword evidence="8 18" id="KW-0808">Transferase</keyword>
<dbReference type="GO" id="GO:0034386">
    <property type="term" value="F:4-aminobutyrate:2-oxoglutarate transaminase activity"/>
    <property type="evidence" value="ECO:0007669"/>
    <property type="project" value="UniProtKB-EC"/>
</dbReference>
<name>A0A1H8QUJ6_9PSEU</name>
<evidence type="ECO:0000313" key="19">
    <source>
        <dbReference type="Proteomes" id="UP000198582"/>
    </source>
</evidence>
<sequence>MAQLSPLLKQATPVVVDHGEGVYLYDVDGKRHLDFTAGIGVTSTGHCHPRVVEAAREQIGKLVHGQYTTVMHKPLLELTERLGDVLPAGLDSLFFANSGSEAVEAALRLARQATKRPNVIVFQGGFHGRTVAAASMTTSGTRFSAGISPLMAGVHVAPFPYAYHYGWDQETATKFALRELDYLFQTVSGPNETAAFFIEPVLGEGGYVPGNTEFFAGLRERADRHGILLVMDEVQTGFGRTGKFWGHDHFDVSPDVVLIAKGLASGFPLSGIAASRELMEKALPGSQGGTYGGNAVSCAAAIATLAVIQDEGLVENAAERGRQLLEGARLIADKTPAIGDVRGLGLLVGSEFTTAGGEPDPATAAAAQQAAAKSGLLLLSCGAYSNVVRMVPPLVVTAEQVDDALRIWGDVVASVTGS</sequence>
<dbReference type="GO" id="GO:0017000">
    <property type="term" value="P:antibiotic biosynthetic process"/>
    <property type="evidence" value="ECO:0007669"/>
    <property type="project" value="UniProtKB-KW"/>
</dbReference>
<protein>
    <recommendedName>
        <fullName evidence="13">(S)-3-amino-2-methylpropionate transaminase</fullName>
        <ecNumber evidence="6">2.6.1.19</ecNumber>
        <ecNumber evidence="5">2.6.1.22</ecNumber>
    </recommendedName>
    <alternativeName>
        <fullName evidence="14">GABA aminotransferase</fullName>
    </alternativeName>
    <alternativeName>
        <fullName evidence="12">Gamma-amino-N-butyrate transaminase</fullName>
    </alternativeName>
    <alternativeName>
        <fullName evidence="16">Glutamate:succinic semialdehyde transaminase</fullName>
    </alternativeName>
    <alternativeName>
        <fullName evidence="11">L-AIBAT</fullName>
    </alternativeName>
</protein>
<dbReference type="PROSITE" id="PS00600">
    <property type="entry name" value="AA_TRANSFER_CLASS_3"/>
    <property type="match status" value="1"/>
</dbReference>
<organism evidence="18 19">
    <name type="scientific">Amycolatopsis saalfeldensis</name>
    <dbReference type="NCBI Taxonomy" id="394193"/>
    <lineage>
        <taxon>Bacteria</taxon>
        <taxon>Bacillati</taxon>
        <taxon>Actinomycetota</taxon>
        <taxon>Actinomycetes</taxon>
        <taxon>Pseudonocardiales</taxon>
        <taxon>Pseudonocardiaceae</taxon>
        <taxon>Amycolatopsis</taxon>
    </lineage>
</organism>
<evidence type="ECO:0000256" key="4">
    <source>
        <dbReference type="ARBA" id="ARBA00008954"/>
    </source>
</evidence>
<dbReference type="EMBL" id="FOEF01000001">
    <property type="protein sequence ID" value="SEO57534.1"/>
    <property type="molecule type" value="Genomic_DNA"/>
</dbReference>
<comment type="pathway">
    <text evidence="3">Amino-acid degradation; 4-aminobutanoate degradation.</text>
</comment>
<dbReference type="STRING" id="394193.SAMN04489732_101486"/>
<dbReference type="SUPFAM" id="SSF53383">
    <property type="entry name" value="PLP-dependent transferases"/>
    <property type="match status" value="1"/>
</dbReference>
<evidence type="ECO:0000256" key="3">
    <source>
        <dbReference type="ARBA" id="ARBA00005176"/>
    </source>
</evidence>
<dbReference type="Gene3D" id="3.90.1150.10">
    <property type="entry name" value="Aspartate Aminotransferase, domain 1"/>
    <property type="match status" value="1"/>
</dbReference>
<dbReference type="GO" id="GO:0042802">
    <property type="term" value="F:identical protein binding"/>
    <property type="evidence" value="ECO:0007669"/>
    <property type="project" value="TreeGrafter"/>
</dbReference>
<keyword evidence="10" id="KW-0045">Antibiotic biosynthesis</keyword>
<dbReference type="EC" id="2.6.1.19" evidence="6"/>
<comment type="similarity">
    <text evidence="4 17">Belongs to the class-III pyridoxal-phosphate-dependent aminotransferase family.</text>
</comment>
<dbReference type="PANTHER" id="PTHR11986">
    <property type="entry name" value="AMINOTRANSFERASE CLASS III"/>
    <property type="match status" value="1"/>
</dbReference>
<dbReference type="InterPro" id="IPR049704">
    <property type="entry name" value="Aminotrans_3_PPA_site"/>
</dbReference>
<dbReference type="RefSeq" id="WP_091611745.1">
    <property type="nucleotide sequence ID" value="NZ_FOEF01000001.1"/>
</dbReference>
<evidence type="ECO:0000256" key="12">
    <source>
        <dbReference type="ARBA" id="ARBA00030204"/>
    </source>
</evidence>
<evidence type="ECO:0000313" key="18">
    <source>
        <dbReference type="EMBL" id="SEO57534.1"/>
    </source>
</evidence>
<dbReference type="Gene3D" id="3.40.640.10">
    <property type="entry name" value="Type I PLP-dependent aspartate aminotransferase-like (Major domain)"/>
    <property type="match status" value="1"/>
</dbReference>
<dbReference type="OrthoDB" id="9801052at2"/>
<comment type="catalytic activity">
    <reaction evidence="15">
        <text>4-aminobutanoate + 2-oxoglutarate = succinate semialdehyde + L-glutamate</text>
        <dbReference type="Rhea" id="RHEA:23352"/>
        <dbReference type="ChEBI" id="CHEBI:16810"/>
        <dbReference type="ChEBI" id="CHEBI:29985"/>
        <dbReference type="ChEBI" id="CHEBI:57706"/>
        <dbReference type="ChEBI" id="CHEBI:59888"/>
        <dbReference type="EC" id="2.6.1.19"/>
    </reaction>
</comment>
<dbReference type="Proteomes" id="UP000198582">
    <property type="component" value="Unassembled WGS sequence"/>
</dbReference>
<dbReference type="PIRSF" id="PIRSF000521">
    <property type="entry name" value="Transaminase_4ab_Lys_Orn"/>
    <property type="match status" value="1"/>
</dbReference>
<evidence type="ECO:0000256" key="14">
    <source>
        <dbReference type="ARBA" id="ARBA00031787"/>
    </source>
</evidence>
<evidence type="ECO:0000256" key="5">
    <source>
        <dbReference type="ARBA" id="ARBA00012876"/>
    </source>
</evidence>
<evidence type="ECO:0000256" key="7">
    <source>
        <dbReference type="ARBA" id="ARBA00022576"/>
    </source>
</evidence>
<dbReference type="InterPro" id="IPR050103">
    <property type="entry name" value="Class-III_PLP-dep_AT"/>
</dbReference>
<comment type="catalytic activity">
    <reaction evidence="1">
        <text>(S)-3-amino-2-methylpropanoate + 2-oxoglutarate = 2-methyl-3-oxopropanoate + L-glutamate</text>
        <dbReference type="Rhea" id="RHEA:13993"/>
        <dbReference type="ChEBI" id="CHEBI:16810"/>
        <dbReference type="ChEBI" id="CHEBI:29985"/>
        <dbReference type="ChEBI" id="CHEBI:57700"/>
        <dbReference type="ChEBI" id="CHEBI:58655"/>
        <dbReference type="EC" id="2.6.1.22"/>
    </reaction>
</comment>